<evidence type="ECO:0000256" key="11">
    <source>
        <dbReference type="ARBA" id="ARBA00023209"/>
    </source>
</evidence>
<dbReference type="InterPro" id="IPR004570">
    <property type="entry name" value="Phosphatidylglycerol_P_synth"/>
</dbReference>
<dbReference type="Proteomes" id="UP001501221">
    <property type="component" value="Unassembled WGS sequence"/>
</dbReference>
<evidence type="ECO:0000256" key="8">
    <source>
        <dbReference type="ARBA" id="ARBA00022989"/>
    </source>
</evidence>
<evidence type="ECO:0000256" key="2">
    <source>
        <dbReference type="ARBA" id="ARBA00005042"/>
    </source>
</evidence>
<dbReference type="Gene3D" id="1.20.120.1760">
    <property type="match status" value="1"/>
</dbReference>
<gene>
    <name evidence="16" type="ORF">GCM10009123_01240</name>
</gene>
<dbReference type="RefSeq" id="WP_343985194.1">
    <property type="nucleotide sequence ID" value="NZ_BAAAFM010000001.1"/>
</dbReference>
<evidence type="ECO:0000256" key="14">
    <source>
        <dbReference type="SAM" id="MobiDB-lite"/>
    </source>
</evidence>
<evidence type="ECO:0000256" key="7">
    <source>
        <dbReference type="ARBA" id="ARBA00022692"/>
    </source>
</evidence>
<dbReference type="InterPro" id="IPR050324">
    <property type="entry name" value="CDP-alcohol_PTase-I"/>
</dbReference>
<keyword evidence="6" id="KW-0444">Lipid biosynthesis</keyword>
<dbReference type="InterPro" id="IPR000462">
    <property type="entry name" value="CDP-OH_P_trans"/>
</dbReference>
<accession>A0ABN0ST93</accession>
<comment type="catalytic activity">
    <reaction evidence="13">
        <text>a CDP-1,2-diacyl-sn-glycerol + sn-glycerol 3-phosphate = a 1,2-diacyl-sn-glycero-3-phospho-(1'-sn-glycero-3'-phosphate) + CMP + H(+)</text>
        <dbReference type="Rhea" id="RHEA:12593"/>
        <dbReference type="ChEBI" id="CHEBI:15378"/>
        <dbReference type="ChEBI" id="CHEBI:57597"/>
        <dbReference type="ChEBI" id="CHEBI:58332"/>
        <dbReference type="ChEBI" id="CHEBI:60110"/>
        <dbReference type="ChEBI" id="CHEBI:60377"/>
        <dbReference type="EC" id="2.7.8.5"/>
    </reaction>
</comment>
<evidence type="ECO:0000256" key="1">
    <source>
        <dbReference type="ARBA" id="ARBA00004141"/>
    </source>
</evidence>
<evidence type="ECO:0000256" key="10">
    <source>
        <dbReference type="ARBA" id="ARBA00023136"/>
    </source>
</evidence>
<evidence type="ECO:0000256" key="13">
    <source>
        <dbReference type="ARBA" id="ARBA00048586"/>
    </source>
</evidence>
<evidence type="ECO:0000256" key="9">
    <source>
        <dbReference type="ARBA" id="ARBA00023098"/>
    </source>
</evidence>
<keyword evidence="8 15" id="KW-1133">Transmembrane helix</keyword>
<feature type="region of interest" description="Disordered" evidence="14">
    <location>
        <begin position="185"/>
        <end position="205"/>
    </location>
</feature>
<evidence type="ECO:0000256" key="3">
    <source>
        <dbReference type="ARBA" id="ARBA00010441"/>
    </source>
</evidence>
<feature type="transmembrane region" description="Helical" evidence="15">
    <location>
        <begin position="71"/>
        <end position="93"/>
    </location>
</feature>
<evidence type="ECO:0000313" key="16">
    <source>
        <dbReference type="EMBL" id="GAA0197752.1"/>
    </source>
</evidence>
<comment type="subcellular location">
    <subcellularLocation>
        <location evidence="1">Membrane</location>
        <topology evidence="1">Multi-pass membrane protein</topology>
    </subcellularLocation>
</comment>
<feature type="compositionally biased region" description="Basic and acidic residues" evidence="14">
    <location>
        <begin position="195"/>
        <end position="205"/>
    </location>
</feature>
<dbReference type="PANTHER" id="PTHR14269">
    <property type="entry name" value="CDP-DIACYLGLYCEROL--GLYCEROL-3-PHOSPHATE 3-PHOSPHATIDYLTRANSFERASE-RELATED"/>
    <property type="match status" value="1"/>
</dbReference>
<feature type="transmembrane region" description="Helical" evidence="15">
    <location>
        <begin position="156"/>
        <end position="174"/>
    </location>
</feature>
<dbReference type="PIRSF" id="PIRSF000847">
    <property type="entry name" value="Phos_ph_gly_syn"/>
    <property type="match status" value="1"/>
</dbReference>
<protein>
    <recommendedName>
        <fullName evidence="5">CDP-diacylglycerol--glycerol-3-phosphate 3-phosphatidyltransferase</fullName>
        <ecNumber evidence="4">2.7.8.5</ecNumber>
    </recommendedName>
</protein>
<keyword evidence="10 15" id="KW-0472">Membrane</keyword>
<comment type="caution">
    <text evidence="16">The sequence shown here is derived from an EMBL/GenBank/DDBJ whole genome shotgun (WGS) entry which is preliminary data.</text>
</comment>
<dbReference type="EC" id="2.7.8.5" evidence="4"/>
<feature type="transmembrane region" description="Helical" evidence="15">
    <location>
        <begin position="32"/>
        <end position="50"/>
    </location>
</feature>
<evidence type="ECO:0000256" key="12">
    <source>
        <dbReference type="ARBA" id="ARBA00023264"/>
    </source>
</evidence>
<dbReference type="EMBL" id="BAAAFM010000001">
    <property type="protein sequence ID" value="GAA0197752.1"/>
    <property type="molecule type" value="Genomic_DNA"/>
</dbReference>
<evidence type="ECO:0000256" key="6">
    <source>
        <dbReference type="ARBA" id="ARBA00022516"/>
    </source>
</evidence>
<proteinExistence type="inferred from homology"/>
<dbReference type="Pfam" id="PF01066">
    <property type="entry name" value="CDP-OH_P_transf"/>
    <property type="match status" value="1"/>
</dbReference>
<comment type="similarity">
    <text evidence="3">Belongs to the CDP-alcohol phosphatidyltransferase class-I family.</text>
</comment>
<sequence>MSLSTIPNIITVMRVVLIIPFAYFAWHQDYVAALVIFLIAGISDGLDGLLAKRFDWQSRFGSITDPLADKILLFVALLLLVMKGQLSWTLFWVSTARDLFIVGGATSYHYLVGPYEMRPSIISKWNTALMILLVLLVLVHLAWFKLPLALIDTLEISVILTCIISGLHYSWLGVCHYRARNKAVGSESHGTKSGKVTDKGAAEKS</sequence>
<feature type="transmembrane region" description="Helical" evidence="15">
    <location>
        <begin position="7"/>
        <end position="26"/>
    </location>
</feature>
<evidence type="ECO:0000256" key="4">
    <source>
        <dbReference type="ARBA" id="ARBA00013170"/>
    </source>
</evidence>
<evidence type="ECO:0000256" key="5">
    <source>
        <dbReference type="ARBA" id="ARBA00014944"/>
    </source>
</evidence>
<dbReference type="PANTHER" id="PTHR14269:SF11">
    <property type="entry name" value="CDP-DIACYLGLYCEROL--GLYCEROL-3-PHOSPHATE 3-PHOSPHATIDYLTRANSFERASE"/>
    <property type="match status" value="1"/>
</dbReference>
<keyword evidence="9" id="KW-0443">Lipid metabolism</keyword>
<organism evidence="16 17">
    <name type="scientific">Kangiella japonica</name>
    <dbReference type="NCBI Taxonomy" id="647384"/>
    <lineage>
        <taxon>Bacteria</taxon>
        <taxon>Pseudomonadati</taxon>
        <taxon>Pseudomonadota</taxon>
        <taxon>Gammaproteobacteria</taxon>
        <taxon>Kangiellales</taxon>
        <taxon>Kangiellaceae</taxon>
        <taxon>Kangiella</taxon>
    </lineage>
</organism>
<keyword evidence="17" id="KW-1185">Reference proteome</keyword>
<name>A0ABN0ST93_9GAMM</name>
<keyword evidence="7 15" id="KW-0812">Transmembrane</keyword>
<dbReference type="InterPro" id="IPR043130">
    <property type="entry name" value="CDP-OH_PTrfase_TM_dom"/>
</dbReference>
<feature type="transmembrane region" description="Helical" evidence="15">
    <location>
        <begin position="127"/>
        <end position="144"/>
    </location>
</feature>
<reference evidence="16 17" key="1">
    <citation type="journal article" date="2019" name="Int. J. Syst. Evol. Microbiol.">
        <title>The Global Catalogue of Microorganisms (GCM) 10K type strain sequencing project: providing services to taxonomists for standard genome sequencing and annotation.</title>
        <authorList>
            <consortium name="The Broad Institute Genomics Platform"/>
            <consortium name="The Broad Institute Genome Sequencing Center for Infectious Disease"/>
            <person name="Wu L."/>
            <person name="Ma J."/>
        </authorList>
    </citation>
    <scope>NUCLEOTIDE SEQUENCE [LARGE SCALE GENOMIC DNA]</scope>
    <source>
        <strain evidence="16 17">JCM 16211</strain>
    </source>
</reference>
<evidence type="ECO:0000256" key="15">
    <source>
        <dbReference type="SAM" id="Phobius"/>
    </source>
</evidence>
<keyword evidence="12" id="KW-1208">Phospholipid metabolism</keyword>
<comment type="pathway">
    <text evidence="2">Phospholipid metabolism; phosphatidylglycerol biosynthesis; phosphatidylglycerol from CDP-diacylglycerol: step 1/2.</text>
</comment>
<evidence type="ECO:0000313" key="17">
    <source>
        <dbReference type="Proteomes" id="UP001501221"/>
    </source>
</evidence>
<keyword evidence="11" id="KW-0594">Phospholipid biosynthesis</keyword>